<dbReference type="AlphaFoldDB" id="D4Z2I8"/>
<protein>
    <submittedName>
        <fullName evidence="3">Glutathione S-transferase</fullName>
        <ecNumber evidence="3">2.5.1.18</ecNumber>
    </submittedName>
</protein>
<gene>
    <name evidence="3" type="primary">gst</name>
    <name evidence="3" type="ordered locus">SJA_C1-19860</name>
</gene>
<dbReference type="PANTHER" id="PTHR44051:SF8">
    <property type="entry name" value="GLUTATHIONE S-TRANSFERASE GSTA"/>
    <property type="match status" value="1"/>
</dbReference>
<dbReference type="HOGENOM" id="CLU_011226_14_4_5"/>
<dbReference type="SFLD" id="SFLDG00358">
    <property type="entry name" value="Main_(cytGST)"/>
    <property type="match status" value="1"/>
</dbReference>
<keyword evidence="4" id="KW-1185">Reference proteome</keyword>
<dbReference type="KEGG" id="sjp:SJA_C1-19860"/>
<feature type="domain" description="GST N-terminal" evidence="1">
    <location>
        <begin position="1"/>
        <end position="85"/>
    </location>
</feature>
<evidence type="ECO:0000259" key="1">
    <source>
        <dbReference type="PROSITE" id="PS50404"/>
    </source>
</evidence>
<dbReference type="SFLD" id="SFLDG01151">
    <property type="entry name" value="Main.2:_Nu-like"/>
    <property type="match status" value="1"/>
</dbReference>
<sequence length="210" mass="22921">MIDVYAFATPNSVKVPIALEEMGLDYTLHSVDIRTGGQKDPVFRALNPNAKVPVLIDHDASGGPLVLSESAAILIYLAEKTGKLLPAFGAPRARVFEQLFFHGTAMGPAFGNAGYFQKFAPERIPHAIERFLGEANRVTGVLDALLAKQKFVAGDEFSIADIVNFGWLWQREFVGVNFDATPNLARWFAELDARPAFRRAISKTTALAAS</sequence>
<dbReference type="InterPro" id="IPR010987">
    <property type="entry name" value="Glutathione-S-Trfase_C-like"/>
</dbReference>
<dbReference type="CDD" id="cd03048">
    <property type="entry name" value="GST_N_Ure2p_like"/>
    <property type="match status" value="1"/>
</dbReference>
<evidence type="ECO:0000313" key="3">
    <source>
        <dbReference type="EMBL" id="BAI96820.1"/>
    </source>
</evidence>
<reference evidence="3 4" key="1">
    <citation type="journal article" date="2010" name="J. Bacteriol.">
        <title>Complete genome sequence of the representative gamma-hexachlorocyclohexane-degrading bacterium Sphingobium japonicum UT26.</title>
        <authorList>
            <person name="Nagata Y."/>
            <person name="Ohtsubo Y."/>
            <person name="Endo R."/>
            <person name="Ichikawa N."/>
            <person name="Ankai A."/>
            <person name="Oguchi A."/>
            <person name="Fukui S."/>
            <person name="Fujita N."/>
            <person name="Tsuda M."/>
        </authorList>
    </citation>
    <scope>NUCLEOTIDE SEQUENCE [LARGE SCALE GENOMIC DNA]</scope>
    <source>
        <strain evidence="4">DSM 16413 / CCM 7287 / MTCC 6362 / UT26 / NBRC 101211 / UT26S</strain>
    </source>
</reference>
<dbReference type="InterPro" id="IPR004045">
    <property type="entry name" value="Glutathione_S-Trfase_N"/>
</dbReference>
<accession>D4Z2I8</accession>
<name>D4Z2I8_SPHIU</name>
<dbReference type="SFLD" id="SFLDS00019">
    <property type="entry name" value="Glutathione_Transferase_(cytos"/>
    <property type="match status" value="1"/>
</dbReference>
<dbReference type="RefSeq" id="WP_013040283.1">
    <property type="nucleotide sequence ID" value="NC_014006.1"/>
</dbReference>
<evidence type="ECO:0000259" key="2">
    <source>
        <dbReference type="PROSITE" id="PS50405"/>
    </source>
</evidence>
<feature type="domain" description="GST C-terminal" evidence="2">
    <location>
        <begin position="88"/>
        <end position="210"/>
    </location>
</feature>
<dbReference type="SFLD" id="SFLDG01150">
    <property type="entry name" value="Main.1:_Beta-like"/>
    <property type="match status" value="1"/>
</dbReference>
<dbReference type="Proteomes" id="UP000007753">
    <property type="component" value="Chromosome 1"/>
</dbReference>
<dbReference type="PROSITE" id="PS50404">
    <property type="entry name" value="GST_NTER"/>
    <property type="match status" value="1"/>
</dbReference>
<proteinExistence type="predicted"/>
<evidence type="ECO:0000313" key="4">
    <source>
        <dbReference type="Proteomes" id="UP000007753"/>
    </source>
</evidence>
<dbReference type="Pfam" id="PF13409">
    <property type="entry name" value="GST_N_2"/>
    <property type="match status" value="1"/>
</dbReference>
<dbReference type="GO" id="GO:0004364">
    <property type="term" value="F:glutathione transferase activity"/>
    <property type="evidence" value="ECO:0007669"/>
    <property type="project" value="UniProtKB-EC"/>
</dbReference>
<dbReference type="PANTHER" id="PTHR44051">
    <property type="entry name" value="GLUTATHIONE S-TRANSFERASE-RELATED"/>
    <property type="match status" value="1"/>
</dbReference>
<dbReference type="InterPro" id="IPR036249">
    <property type="entry name" value="Thioredoxin-like_sf"/>
</dbReference>
<dbReference type="Pfam" id="PF00043">
    <property type="entry name" value="GST_C"/>
    <property type="match status" value="1"/>
</dbReference>
<dbReference type="STRING" id="452662.SJA_C1-19860"/>
<dbReference type="PROSITE" id="PS50405">
    <property type="entry name" value="GST_CTER"/>
    <property type="match status" value="1"/>
</dbReference>
<dbReference type="InterPro" id="IPR036282">
    <property type="entry name" value="Glutathione-S-Trfase_C_sf"/>
</dbReference>
<dbReference type="eggNOG" id="COG0625">
    <property type="taxonomic scope" value="Bacteria"/>
</dbReference>
<organism evidence="3 4">
    <name type="scientific">Sphingobium indicum (strain DSM 16413 / CCM 7287 / MTCC 6362 / UT26 / NBRC 101211 / UT26S)</name>
    <name type="common">Sphingobium japonicum</name>
    <dbReference type="NCBI Taxonomy" id="452662"/>
    <lineage>
        <taxon>Bacteria</taxon>
        <taxon>Pseudomonadati</taxon>
        <taxon>Pseudomonadota</taxon>
        <taxon>Alphaproteobacteria</taxon>
        <taxon>Sphingomonadales</taxon>
        <taxon>Sphingomonadaceae</taxon>
        <taxon>Sphingobium</taxon>
    </lineage>
</organism>
<dbReference type="Gene3D" id="1.20.1050.10">
    <property type="match status" value="1"/>
</dbReference>
<dbReference type="GeneID" id="29273574"/>
<dbReference type="Gene3D" id="3.40.30.10">
    <property type="entry name" value="Glutaredoxin"/>
    <property type="match status" value="1"/>
</dbReference>
<dbReference type="EC" id="2.5.1.18" evidence="3"/>
<dbReference type="InterPro" id="IPR040079">
    <property type="entry name" value="Glutathione_S-Trfase"/>
</dbReference>
<dbReference type="SUPFAM" id="SSF47616">
    <property type="entry name" value="GST C-terminal domain-like"/>
    <property type="match status" value="1"/>
</dbReference>
<dbReference type="InterPro" id="IPR004046">
    <property type="entry name" value="GST_C"/>
</dbReference>
<keyword evidence="3" id="KW-0808">Transferase</keyword>
<dbReference type="EMBL" id="AP010803">
    <property type="protein sequence ID" value="BAI96820.1"/>
    <property type="molecule type" value="Genomic_DNA"/>
</dbReference>
<dbReference type="SUPFAM" id="SSF52833">
    <property type="entry name" value="Thioredoxin-like"/>
    <property type="match status" value="1"/>
</dbReference>